<proteinExistence type="predicted"/>
<feature type="domain" description="AB hydrolase-1" evidence="1">
    <location>
        <begin position="84"/>
        <end position="244"/>
    </location>
</feature>
<sequence>MRLGIYLSTFLLFISSFSLKQKKASDFTPTFTISENPTHKIPKGQIYTFGYLEVLENRKSPSSKTIKVPVYIFKSRNPNPKKDPIIYTVGGPGSSTMPSAQYMNSYQYLDDRDFILIEQRGTYYAEPHLDCPEWSLAIYESNQPNFDSRNKDELFENAARACKEKLENRGIDLNAFTTNEIAADIHDLVQVLGIEEYNLLTISYSTKIAQVLMRDYPEKIRSVVMDSPLPLEVNYDEESVGNLLQTAEKLLADCESEENCNYAFPLIKRRFFDYLIEKTKNPLEVSVQNPKNGERETFYLKGKDLISIFSSASTEEVARIPFEINKLLDGDLSSVKEQLISLFQEPGDGAGRGMRLSVWCAEENPFNSSEVIENETYKYPEVTGLSPVVFKDEICKIWSVKTVSEIENEPVESDIPVLLISGEYDHETPVKWAESMTTHLSKSYHLIFKGWKHTPTTNWSNPCAMEAASEFFNNPNRLPNPLCLNELENLEFYTDY</sequence>
<evidence type="ECO:0000313" key="3">
    <source>
        <dbReference type="EMBL" id="SIO02355.1"/>
    </source>
</evidence>
<keyword evidence="4" id="KW-1185">Reference proteome</keyword>
<dbReference type="GO" id="GO:0016787">
    <property type="term" value="F:hydrolase activity"/>
    <property type="evidence" value="ECO:0007669"/>
    <property type="project" value="UniProtKB-KW"/>
</dbReference>
<gene>
    <name evidence="3" type="ORF">SAMN05444394_2957</name>
</gene>
<dbReference type="Proteomes" id="UP000185221">
    <property type="component" value="Unassembled WGS sequence"/>
</dbReference>
<protein>
    <submittedName>
        <fullName evidence="3">Alpha/beta hydrolase fold</fullName>
    </submittedName>
</protein>
<dbReference type="Pfam" id="PF00561">
    <property type="entry name" value="Abhydrolase_1"/>
    <property type="match status" value="1"/>
</dbReference>
<dbReference type="GO" id="GO:0016020">
    <property type="term" value="C:membrane"/>
    <property type="evidence" value="ECO:0007669"/>
    <property type="project" value="TreeGrafter"/>
</dbReference>
<dbReference type="InterPro" id="IPR029058">
    <property type="entry name" value="AB_hydrolase_fold"/>
</dbReference>
<dbReference type="PANTHER" id="PTHR43798">
    <property type="entry name" value="MONOACYLGLYCEROL LIPASE"/>
    <property type="match status" value="1"/>
</dbReference>
<dbReference type="OrthoDB" id="4510475at2"/>
<keyword evidence="3" id="KW-0378">Hydrolase</keyword>
<name>A0A1N6G482_9BACT</name>
<reference evidence="4" key="1">
    <citation type="submission" date="2016-11" db="EMBL/GenBank/DDBJ databases">
        <authorList>
            <person name="Varghese N."/>
            <person name="Submissions S."/>
        </authorList>
    </citation>
    <scope>NUCLEOTIDE SEQUENCE [LARGE SCALE GENOMIC DNA]</scope>
    <source>
        <strain evidence="4">DSM 15292</strain>
    </source>
</reference>
<accession>A0A1N6G482</accession>
<dbReference type="InterPro" id="IPR000073">
    <property type="entry name" value="AB_hydrolase_1"/>
</dbReference>
<dbReference type="EMBL" id="FSRC01000002">
    <property type="protein sequence ID" value="SIO02355.1"/>
    <property type="molecule type" value="Genomic_DNA"/>
</dbReference>
<feature type="domain" description="Peptidase S33 tripeptidyl aminopeptidase-like C-terminal" evidence="2">
    <location>
        <begin position="394"/>
        <end position="476"/>
    </location>
</feature>
<dbReference type="AlphaFoldDB" id="A0A1N6G482"/>
<evidence type="ECO:0000259" key="2">
    <source>
        <dbReference type="Pfam" id="PF08386"/>
    </source>
</evidence>
<dbReference type="InterPro" id="IPR050266">
    <property type="entry name" value="AB_hydrolase_sf"/>
</dbReference>
<dbReference type="PANTHER" id="PTHR43798:SF27">
    <property type="entry name" value="HYDROLASE ALPHA_BETA HYDROLASE FOLD FAMILY"/>
    <property type="match status" value="1"/>
</dbReference>
<dbReference type="Gene3D" id="3.40.50.1820">
    <property type="entry name" value="alpha/beta hydrolase"/>
    <property type="match status" value="2"/>
</dbReference>
<dbReference type="Pfam" id="PF08386">
    <property type="entry name" value="Abhydrolase_4"/>
    <property type="match status" value="1"/>
</dbReference>
<dbReference type="STRING" id="226505.SAMN05444394_2957"/>
<evidence type="ECO:0000313" key="4">
    <source>
        <dbReference type="Proteomes" id="UP000185221"/>
    </source>
</evidence>
<dbReference type="RefSeq" id="WP_074225744.1">
    <property type="nucleotide sequence ID" value="NZ_FSRC01000002.1"/>
</dbReference>
<dbReference type="InterPro" id="IPR013595">
    <property type="entry name" value="Pept_S33_TAP-like_C"/>
</dbReference>
<dbReference type="SUPFAM" id="SSF53474">
    <property type="entry name" value="alpha/beta-Hydrolases"/>
    <property type="match status" value="1"/>
</dbReference>
<evidence type="ECO:0000259" key="1">
    <source>
        <dbReference type="Pfam" id="PF00561"/>
    </source>
</evidence>
<organism evidence="3 4">
    <name type="scientific">Algoriphagus halophilus</name>
    <dbReference type="NCBI Taxonomy" id="226505"/>
    <lineage>
        <taxon>Bacteria</taxon>
        <taxon>Pseudomonadati</taxon>
        <taxon>Bacteroidota</taxon>
        <taxon>Cytophagia</taxon>
        <taxon>Cytophagales</taxon>
        <taxon>Cyclobacteriaceae</taxon>
        <taxon>Algoriphagus</taxon>
    </lineage>
</organism>